<dbReference type="AlphaFoldDB" id="A0A0F9B2V1"/>
<reference evidence="1" key="1">
    <citation type="journal article" date="2015" name="Nature">
        <title>Complex archaea that bridge the gap between prokaryotes and eukaryotes.</title>
        <authorList>
            <person name="Spang A."/>
            <person name="Saw J.H."/>
            <person name="Jorgensen S.L."/>
            <person name="Zaremba-Niedzwiedzka K."/>
            <person name="Martijn J."/>
            <person name="Lind A.E."/>
            <person name="van Eijk R."/>
            <person name="Schleper C."/>
            <person name="Guy L."/>
            <person name="Ettema T.J."/>
        </authorList>
    </citation>
    <scope>NUCLEOTIDE SEQUENCE</scope>
</reference>
<dbReference type="EMBL" id="LAZR01039745">
    <property type="protein sequence ID" value="KKL16239.1"/>
    <property type="molecule type" value="Genomic_DNA"/>
</dbReference>
<proteinExistence type="predicted"/>
<gene>
    <name evidence="1" type="ORF">LCGC14_2497580</name>
</gene>
<name>A0A0F9B2V1_9ZZZZ</name>
<evidence type="ECO:0000313" key="1">
    <source>
        <dbReference type="EMBL" id="KKL16239.1"/>
    </source>
</evidence>
<protein>
    <submittedName>
        <fullName evidence="1">Uncharacterized protein</fullName>
    </submittedName>
</protein>
<accession>A0A0F9B2V1</accession>
<sequence length="120" mass="12666">MGLKDLLKRSSSVRAVVDQPAAHVKHFSGTASASGIEIDMATAFGGRNSDTIFVQSFGPSGIKVHLDSVNTDGDPLTIAEAISNGHSLVRAGLENSFNVARDKLVVSGTDDYLITVMRVH</sequence>
<comment type="caution">
    <text evidence="1">The sequence shown here is derived from an EMBL/GenBank/DDBJ whole genome shotgun (WGS) entry which is preliminary data.</text>
</comment>
<organism evidence="1">
    <name type="scientific">marine sediment metagenome</name>
    <dbReference type="NCBI Taxonomy" id="412755"/>
    <lineage>
        <taxon>unclassified sequences</taxon>
        <taxon>metagenomes</taxon>
        <taxon>ecological metagenomes</taxon>
    </lineage>
</organism>